<dbReference type="GO" id="GO:0005576">
    <property type="term" value="C:extracellular region"/>
    <property type="evidence" value="ECO:0007669"/>
    <property type="project" value="UniProtKB-SubCell"/>
</dbReference>
<evidence type="ECO:0000256" key="6">
    <source>
        <dbReference type="ARBA" id="ARBA00023136"/>
    </source>
</evidence>
<name>A0A366MD77_9EURY</name>
<evidence type="ECO:0000256" key="2">
    <source>
        <dbReference type="ARBA" id="ARBA00004442"/>
    </source>
</evidence>
<keyword evidence="4" id="KW-0964">Secreted</keyword>
<sequence>MKKSINKNNSIKINFIINSLIILILSLISLSAVSAANHNLVRGLSLKDTIDGGTGNINIKLINGEYNNLNDHYIVISNVKNVTITETSVKNMTITLAGDGRLFQINNGGRLTIINTTLKNYITPGTGSRHGGVIYNEDVVRVTNCDFVNNTSPTFGGVIYTEGDVRLTNCNFLNNTANFYGGVIYTGISAKLTGDNCTFKDTEQIEIAVQSKLKVLQL</sequence>
<proteinExistence type="predicted"/>
<dbReference type="Proteomes" id="UP000253099">
    <property type="component" value="Unassembled WGS sequence"/>
</dbReference>
<reference evidence="8 9" key="1">
    <citation type="submission" date="2018-06" db="EMBL/GenBank/DDBJ databases">
        <title>Genomic insight into two independent archaeal endosymbiosis events.</title>
        <authorList>
            <person name="Lind A.E."/>
            <person name="Lewis W.H."/>
            <person name="Spang A."/>
            <person name="Guy L."/>
            <person name="Embley M.T."/>
            <person name="Ettema T.J.G."/>
        </authorList>
    </citation>
    <scope>NUCLEOTIDE SEQUENCE [LARGE SCALE GENOMIC DNA]</scope>
    <source>
        <strain evidence="8">NOE</strain>
    </source>
</reference>
<evidence type="ECO:0000313" key="8">
    <source>
        <dbReference type="EMBL" id="RBQ23449.1"/>
    </source>
</evidence>
<evidence type="ECO:0000256" key="4">
    <source>
        <dbReference type="ARBA" id="ARBA00022525"/>
    </source>
</evidence>
<comment type="subcellular location">
    <subcellularLocation>
        <location evidence="1">Cell envelope</location>
    </subcellularLocation>
    <subcellularLocation>
        <location evidence="2">Cell outer membrane</location>
    </subcellularLocation>
    <subcellularLocation>
        <location evidence="3">Secreted</location>
    </subcellularLocation>
</comment>
<organism evidence="8 9">
    <name type="scientific">Candidatus Methanobinarius endosymbioticus</name>
    <dbReference type="NCBI Taxonomy" id="2006182"/>
    <lineage>
        <taxon>Archaea</taxon>
        <taxon>Methanobacteriati</taxon>
        <taxon>Methanobacteriota</taxon>
        <taxon>Methanomada group</taxon>
        <taxon>Methanobacteria</taxon>
        <taxon>Methanobacteriales</taxon>
        <taxon>Methanobacteriaceae</taxon>
        <taxon>Candidatus Methanobinarius</taxon>
    </lineage>
</organism>
<dbReference type="InterPro" id="IPR003368">
    <property type="entry name" value="POMP_repeat"/>
</dbReference>
<dbReference type="SUPFAM" id="SSF51126">
    <property type="entry name" value="Pectin lyase-like"/>
    <property type="match status" value="1"/>
</dbReference>
<evidence type="ECO:0000256" key="3">
    <source>
        <dbReference type="ARBA" id="ARBA00004613"/>
    </source>
</evidence>
<keyword evidence="5" id="KW-0732">Signal</keyword>
<keyword evidence="6" id="KW-0472">Membrane</keyword>
<evidence type="ECO:0000256" key="5">
    <source>
        <dbReference type="ARBA" id="ARBA00022729"/>
    </source>
</evidence>
<keyword evidence="9" id="KW-1185">Reference proteome</keyword>
<dbReference type="AlphaFoldDB" id="A0A366MD77"/>
<evidence type="ECO:0000256" key="1">
    <source>
        <dbReference type="ARBA" id="ARBA00004196"/>
    </source>
</evidence>
<evidence type="ECO:0008006" key="10">
    <source>
        <dbReference type="Google" id="ProtNLM"/>
    </source>
</evidence>
<accession>A0A366MD77</accession>
<evidence type="ECO:0000256" key="7">
    <source>
        <dbReference type="ARBA" id="ARBA00023237"/>
    </source>
</evidence>
<evidence type="ECO:0000313" key="9">
    <source>
        <dbReference type="Proteomes" id="UP000253099"/>
    </source>
</evidence>
<gene>
    <name evidence="8" type="ORF">ALNOE001_10500</name>
</gene>
<keyword evidence="7" id="KW-0998">Cell outer membrane</keyword>
<dbReference type="EMBL" id="NIZT01000025">
    <property type="protein sequence ID" value="RBQ23449.1"/>
    <property type="molecule type" value="Genomic_DNA"/>
</dbReference>
<dbReference type="Pfam" id="PF02415">
    <property type="entry name" value="Chlam_PMP"/>
    <property type="match status" value="1"/>
</dbReference>
<dbReference type="InterPro" id="IPR011050">
    <property type="entry name" value="Pectin_lyase_fold/virulence"/>
</dbReference>
<dbReference type="NCBIfam" id="TIGR01376">
    <property type="entry name" value="POMP_repeat"/>
    <property type="match status" value="2"/>
</dbReference>
<protein>
    <recommendedName>
        <fullName evidence="10">Right handed beta helix domain-containing protein</fullName>
    </recommendedName>
</protein>
<comment type="caution">
    <text evidence="8">The sequence shown here is derived from an EMBL/GenBank/DDBJ whole genome shotgun (WGS) entry which is preliminary data.</text>
</comment>